<name>A0A182FZJ4_ANOAL</name>
<organism evidence="1 2">
    <name type="scientific">Anopheles albimanus</name>
    <name type="common">New world malaria mosquito</name>
    <dbReference type="NCBI Taxonomy" id="7167"/>
    <lineage>
        <taxon>Eukaryota</taxon>
        <taxon>Metazoa</taxon>
        <taxon>Ecdysozoa</taxon>
        <taxon>Arthropoda</taxon>
        <taxon>Hexapoda</taxon>
        <taxon>Insecta</taxon>
        <taxon>Pterygota</taxon>
        <taxon>Neoptera</taxon>
        <taxon>Endopterygota</taxon>
        <taxon>Diptera</taxon>
        <taxon>Nematocera</taxon>
        <taxon>Culicoidea</taxon>
        <taxon>Culicidae</taxon>
        <taxon>Anophelinae</taxon>
        <taxon>Anopheles</taxon>
    </lineage>
</organism>
<proteinExistence type="predicted"/>
<sequence>MCLPPLLIKDQKSLFCTGCYMDPGDFRNSTPVPRGPNSRAKLMKKMKSEET</sequence>
<keyword evidence="2" id="KW-1185">Reference proteome</keyword>
<evidence type="ECO:0000313" key="2">
    <source>
        <dbReference type="Proteomes" id="UP000069272"/>
    </source>
</evidence>
<dbReference type="Proteomes" id="UP000069272">
    <property type="component" value="Chromosome 2R"/>
</dbReference>
<reference evidence="1" key="2">
    <citation type="submission" date="2022-08" db="UniProtKB">
        <authorList>
            <consortium name="EnsemblMetazoa"/>
        </authorList>
    </citation>
    <scope>IDENTIFICATION</scope>
    <source>
        <strain evidence="1">STECLA/ALBI9_A</strain>
    </source>
</reference>
<dbReference type="VEuPathDB" id="VectorBase:AALB015009"/>
<accession>A0A182FZJ4</accession>
<protein>
    <submittedName>
        <fullName evidence="1">Uncharacterized protein</fullName>
    </submittedName>
</protein>
<dbReference type="EnsemblMetazoa" id="AALB015009-RA">
    <property type="protein sequence ID" value="AALB015009-PA"/>
    <property type="gene ID" value="AALB015009"/>
</dbReference>
<evidence type="ECO:0000313" key="1">
    <source>
        <dbReference type="EnsemblMetazoa" id="AALB015009-PA"/>
    </source>
</evidence>
<reference evidence="1 2" key="1">
    <citation type="journal article" date="2017" name="G3 (Bethesda)">
        <title>The Physical Genome Mapping of Anopheles albimanus Corrected Scaffold Misassemblies and Identified Interarm Rearrangements in Genus Anopheles.</title>
        <authorList>
            <person name="Artemov G.N."/>
            <person name="Peery A.N."/>
            <person name="Jiang X."/>
            <person name="Tu Z."/>
            <person name="Stegniy V.N."/>
            <person name="Sharakhova M.V."/>
            <person name="Sharakhov I.V."/>
        </authorList>
    </citation>
    <scope>NUCLEOTIDE SEQUENCE [LARGE SCALE GENOMIC DNA]</scope>
    <source>
        <strain evidence="1 2">ALBI9_A</strain>
    </source>
</reference>
<dbReference type="AlphaFoldDB" id="A0A182FZJ4"/>